<evidence type="ECO:0000313" key="3">
    <source>
        <dbReference type="Proteomes" id="UP000241229"/>
    </source>
</evidence>
<organism evidence="2 3">
    <name type="scientific">Kumtagia ephedrae</name>
    <dbReference type="NCBI Taxonomy" id="2116701"/>
    <lineage>
        <taxon>Bacteria</taxon>
        <taxon>Pseudomonadati</taxon>
        <taxon>Pseudomonadota</taxon>
        <taxon>Alphaproteobacteria</taxon>
        <taxon>Hyphomicrobiales</taxon>
        <taxon>Phyllobacteriaceae</taxon>
        <taxon>Kumtagia</taxon>
    </lineage>
</organism>
<keyword evidence="2" id="KW-0808">Transferase</keyword>
<dbReference type="AlphaFoldDB" id="A0A2P7S2U3"/>
<feature type="transmembrane region" description="Helical" evidence="1">
    <location>
        <begin position="115"/>
        <end position="136"/>
    </location>
</feature>
<keyword evidence="1" id="KW-0812">Transmembrane</keyword>
<dbReference type="PANTHER" id="PTHR43535">
    <property type="entry name" value="PHOSPHATIDATE CYTIDYLYLTRANSFERASE"/>
    <property type="match status" value="1"/>
</dbReference>
<keyword evidence="1" id="KW-0472">Membrane</keyword>
<keyword evidence="1" id="KW-1133">Transmembrane helix</keyword>
<feature type="transmembrane region" description="Helical" evidence="1">
    <location>
        <begin position="180"/>
        <end position="200"/>
    </location>
</feature>
<dbReference type="GO" id="GO:0009273">
    <property type="term" value="P:peptidoglycan-based cell wall biogenesis"/>
    <property type="evidence" value="ECO:0007669"/>
    <property type="project" value="TreeGrafter"/>
</dbReference>
<dbReference type="GO" id="GO:0005886">
    <property type="term" value="C:plasma membrane"/>
    <property type="evidence" value="ECO:0007669"/>
    <property type="project" value="TreeGrafter"/>
</dbReference>
<feature type="transmembrane region" description="Helical" evidence="1">
    <location>
        <begin position="90"/>
        <end position="109"/>
    </location>
</feature>
<comment type="caution">
    <text evidence="2">The sequence shown here is derived from an EMBL/GenBank/DDBJ whole genome shotgun (WGS) entry which is preliminary data.</text>
</comment>
<keyword evidence="2" id="KW-0548">Nucleotidyltransferase</keyword>
<proteinExistence type="predicted"/>
<dbReference type="Proteomes" id="UP000241229">
    <property type="component" value="Unassembled WGS sequence"/>
</dbReference>
<reference evidence="2 3" key="1">
    <citation type="submission" date="2018-03" db="EMBL/GenBank/DDBJ databases">
        <title>The draft genome of Mesorhizobium sp. 6GN-30.</title>
        <authorList>
            <person name="Liu L."/>
            <person name="Li L."/>
            <person name="Wang T."/>
            <person name="Zhang X."/>
            <person name="Liang L."/>
        </authorList>
    </citation>
    <scope>NUCLEOTIDE SEQUENCE [LARGE SCALE GENOMIC DNA]</scope>
    <source>
        <strain evidence="2 3">6GN30</strain>
    </source>
</reference>
<gene>
    <name evidence="2" type="ORF">C7I84_19860</name>
</gene>
<keyword evidence="3" id="KW-1185">Reference proteome</keyword>
<dbReference type="OrthoDB" id="9799199at2"/>
<evidence type="ECO:0000256" key="1">
    <source>
        <dbReference type="SAM" id="Phobius"/>
    </source>
</evidence>
<evidence type="ECO:0000313" key="2">
    <source>
        <dbReference type="EMBL" id="PSJ56761.1"/>
    </source>
</evidence>
<feature type="transmembrane region" description="Helical" evidence="1">
    <location>
        <begin position="148"/>
        <end position="168"/>
    </location>
</feature>
<sequence length="311" mass="34027">MMRETTLLFLGLGGVLVAASLVSALLAWRSGDPVGPVLVNLNQRIQAWWVMVALIGVAFIFGMTGMTVLFALISFAALREFVTLTHTRRGDHWVLLAMFLAIIPFQYWLVWTAWYGLFTIFIPVYCFLLMPAVTALQGDTERFLERVAAQQWAVMLVVYCVSHVPALLTLEIPGFEGRHLLLVAFLIITVQGSDVLQYVFGKLLGRRSVAPAVSPSKTWEGLVGGVASACLLGAGLSFLTPFTALQAAVVAFAVCLMGFLGGLVASAIKRDQGVKDWGHMIEGHGGMLDRADSLVFAAPVFFHIVRYFWTV</sequence>
<name>A0A2P7S2U3_9HYPH</name>
<protein>
    <submittedName>
        <fullName evidence="2">Phosphatidate cytidylyltransferase</fullName>
    </submittedName>
</protein>
<dbReference type="PANTHER" id="PTHR43535:SF1">
    <property type="entry name" value="PHOSPHATIDATE CYTIDYLYLTRANSFERASE"/>
    <property type="match status" value="1"/>
</dbReference>
<dbReference type="GO" id="GO:0016779">
    <property type="term" value="F:nucleotidyltransferase activity"/>
    <property type="evidence" value="ECO:0007669"/>
    <property type="project" value="UniProtKB-KW"/>
</dbReference>
<feature type="transmembrane region" description="Helical" evidence="1">
    <location>
        <begin position="48"/>
        <end position="78"/>
    </location>
</feature>
<dbReference type="EMBL" id="PXYK01000020">
    <property type="protein sequence ID" value="PSJ56761.1"/>
    <property type="molecule type" value="Genomic_DNA"/>
</dbReference>
<dbReference type="Pfam" id="PF01148">
    <property type="entry name" value="CTP_transf_1"/>
    <property type="match status" value="1"/>
</dbReference>
<accession>A0A2P7S2U3</accession>
<feature type="transmembrane region" description="Helical" evidence="1">
    <location>
        <begin position="245"/>
        <end position="268"/>
    </location>
</feature>
<feature type="transmembrane region" description="Helical" evidence="1">
    <location>
        <begin position="221"/>
        <end position="239"/>
    </location>
</feature>